<evidence type="ECO:0000259" key="4">
    <source>
        <dbReference type="Pfam" id="PF15035"/>
    </source>
</evidence>
<dbReference type="PANTHER" id="PTHR23159:SF16">
    <property type="entry name" value="CILIARY ROOTLET COILED-COIL PROTEIN 2"/>
    <property type="match status" value="1"/>
</dbReference>
<protein>
    <submittedName>
        <fullName evidence="6">Ciliary rootlet coiled-coil protein-like 3 protein</fullName>
    </submittedName>
</protein>
<feature type="compositionally biased region" description="Polar residues" evidence="3">
    <location>
        <begin position="960"/>
        <end position="970"/>
    </location>
</feature>
<gene>
    <name evidence="6" type="primary">LOC103610766</name>
</gene>
<dbReference type="RefSeq" id="XP_008593083.1">
    <property type="nucleotide sequence ID" value="XM_008594861.1"/>
</dbReference>
<evidence type="ECO:0000313" key="5">
    <source>
        <dbReference type="Proteomes" id="UP000694923"/>
    </source>
</evidence>
<dbReference type="InterPro" id="IPR055167">
    <property type="entry name" value="Rootletin-like_CC"/>
</dbReference>
<feature type="domain" description="Rootletin-like coiled-coil" evidence="4">
    <location>
        <begin position="89"/>
        <end position="264"/>
    </location>
</feature>
<evidence type="ECO:0000256" key="3">
    <source>
        <dbReference type="SAM" id="MobiDB-lite"/>
    </source>
</evidence>
<organism evidence="5 6">
    <name type="scientific">Galeopterus variegatus</name>
    <name type="common">Malayan flying lemur</name>
    <name type="synonym">Cynocephalus variegatus</name>
    <dbReference type="NCBI Taxonomy" id="482537"/>
    <lineage>
        <taxon>Eukaryota</taxon>
        <taxon>Metazoa</taxon>
        <taxon>Chordata</taxon>
        <taxon>Craniata</taxon>
        <taxon>Vertebrata</taxon>
        <taxon>Euteleostomi</taxon>
        <taxon>Mammalia</taxon>
        <taxon>Eutheria</taxon>
        <taxon>Euarchontoglires</taxon>
        <taxon>Dermoptera</taxon>
        <taxon>Cynocephalidae</taxon>
        <taxon>Galeopterus</taxon>
    </lineage>
</organism>
<accession>A0ABM0SJP2</accession>
<dbReference type="GeneID" id="103610766"/>
<name>A0ABM0SJP2_GALVR</name>
<reference evidence="6" key="1">
    <citation type="submission" date="2025-08" db="UniProtKB">
        <authorList>
            <consortium name="RefSeq"/>
        </authorList>
    </citation>
    <scope>IDENTIFICATION</scope>
</reference>
<evidence type="ECO:0000256" key="1">
    <source>
        <dbReference type="ARBA" id="ARBA00023054"/>
    </source>
</evidence>
<keyword evidence="1 2" id="KW-0175">Coiled coil</keyword>
<feature type="region of interest" description="Disordered" evidence="3">
    <location>
        <begin position="951"/>
        <end position="986"/>
    </location>
</feature>
<feature type="coiled-coil region" evidence="2">
    <location>
        <begin position="440"/>
        <end position="541"/>
    </location>
</feature>
<feature type="coiled-coil region" evidence="2">
    <location>
        <begin position="85"/>
        <end position="144"/>
    </location>
</feature>
<feature type="region of interest" description="Disordered" evidence="3">
    <location>
        <begin position="1"/>
        <end position="20"/>
    </location>
</feature>
<dbReference type="Proteomes" id="UP000694923">
    <property type="component" value="Unplaced"/>
</dbReference>
<evidence type="ECO:0000256" key="2">
    <source>
        <dbReference type="SAM" id="Coils"/>
    </source>
</evidence>
<proteinExistence type="predicted"/>
<feature type="region of interest" description="Disordered" evidence="3">
    <location>
        <begin position="385"/>
        <end position="411"/>
    </location>
</feature>
<dbReference type="Pfam" id="PF15035">
    <property type="entry name" value="Rootletin"/>
    <property type="match status" value="1"/>
</dbReference>
<sequence>MSSASSEPGDRTDAEQPQLGLDTVIQRLEDTILSPTASREDRALTVRGEGRQASPTPVPARIREIVTGSLGEDPPQGVREPAAATARVQEENQLLQEELSRLQDLLAQAGADRDEVASRYHVLSEQLQAQLETTEARLRRSELEHSTDLEEALGCLEAAEQRSIGFSQVNTLLREQLEHMQKANDTLAQELARMAGSMLLLQGKLELREAQHWAERETGQMGPAQSRQLVLLWRQAVALRTHVAELRAATERGLADMRADAARTARRLRTACLNLDSNLRLSARSTAGALQQLQSRAGETLQLRGRWHTEQVALQARLSEQTLLVEKLMEQNKQKDRTIASLGMDVQKLVGGAGERAGCAVAGVAQADTVCPELVWSSSSEGKEAQTCLKSPPRATSLHQGLSPPWARSPDALDPAMQAVWAAIERRQQREQGLTPPNPQQELHLQLESAQAAAARLREQLSECQRELRASQRLLQEQVQEQAREREDFLGQLEAQRREAQRCQASAKLLGREKAALEMVVEELRGKADISDAEKQRLEAVNWELQSSLLLWAEQKAGLELQGQWGLRELENSPSLASPWGGLCPPSLPQVKSSNTDLELLVSQLKSEGVEQRDALATMATLMEGLAQDKSSLNHLVLQLEQERDQLQEQQKVLEQEQAGAREQLARAEHQLECMRAERRGLQQACRSLEKRQEQLEGQAALLESERAQLREQVGQVTNKKQALEEQLAQSLQDQEAQMDTLKQALQEKDALSEERAQLLSKQEALERQGQLMAEEAAGLRAERDSLESSLFEAQQLVLQLQAQQEQLEGQVQSTRLARQALQGEMEQLKSDWEAQETRLQQDVRRLQEQVMQREQHTQLALERQALAHREDLARLQGEKETLRLSLAREKEAACRLEQEKALVAASAAEREALRVDQDERLLRLEQEMQQALSLKEAERSLLNEELSRATRELERVRQKAQSRQEQAEVSPTPPKPRTGAHLAVCTAHRC</sequence>
<keyword evidence="5" id="KW-1185">Reference proteome</keyword>
<dbReference type="PANTHER" id="PTHR23159">
    <property type="entry name" value="CENTROSOMAL PROTEIN 2"/>
    <property type="match status" value="1"/>
</dbReference>
<evidence type="ECO:0000313" key="6">
    <source>
        <dbReference type="RefSeq" id="XP_008593083.1"/>
    </source>
</evidence>